<comment type="caution">
    <text evidence="2">The sequence shown here is derived from an EMBL/GenBank/DDBJ whole genome shotgun (WGS) entry which is preliminary data.</text>
</comment>
<feature type="compositionally biased region" description="Low complexity" evidence="1">
    <location>
        <begin position="38"/>
        <end position="52"/>
    </location>
</feature>
<reference evidence="2 3" key="1">
    <citation type="submission" date="2014-10" db="EMBL/GenBank/DDBJ databases">
        <title>Draft genome of the hookworm Ancylostoma caninum.</title>
        <authorList>
            <person name="Mitreva M."/>
        </authorList>
    </citation>
    <scope>NUCLEOTIDE SEQUENCE [LARGE SCALE GENOMIC DNA]</scope>
    <source>
        <strain evidence="2 3">Baltimore</strain>
    </source>
</reference>
<feature type="region of interest" description="Disordered" evidence="1">
    <location>
        <begin position="17"/>
        <end position="68"/>
    </location>
</feature>
<gene>
    <name evidence="2" type="ORF">ANCCAN_18839</name>
</gene>
<dbReference type="AlphaFoldDB" id="A0A368FYB4"/>
<proteinExistence type="predicted"/>
<feature type="compositionally biased region" description="Basic and acidic residues" evidence="1">
    <location>
        <begin position="17"/>
        <end position="35"/>
    </location>
</feature>
<name>A0A368FYB4_ANCCA</name>
<dbReference type="OrthoDB" id="10070972at2759"/>
<sequence>MRAEKSVTMNSIILLDKMAKIGSRNEDNRNERMNQDVRSPTSRHSSPCSSDSDQSRESTPPEESPIQAAKKAVFNMLYQYQVTTNSRWSERGFAVGK</sequence>
<dbReference type="EMBL" id="JOJR01000679">
    <property type="protein sequence ID" value="RCN35297.1"/>
    <property type="molecule type" value="Genomic_DNA"/>
</dbReference>
<accession>A0A368FYB4</accession>
<dbReference type="Proteomes" id="UP000252519">
    <property type="component" value="Unassembled WGS sequence"/>
</dbReference>
<evidence type="ECO:0000256" key="1">
    <source>
        <dbReference type="SAM" id="MobiDB-lite"/>
    </source>
</evidence>
<keyword evidence="3" id="KW-1185">Reference proteome</keyword>
<evidence type="ECO:0000313" key="2">
    <source>
        <dbReference type="EMBL" id="RCN35297.1"/>
    </source>
</evidence>
<protein>
    <submittedName>
        <fullName evidence="2">Uncharacterized protein</fullName>
    </submittedName>
</protein>
<organism evidence="2 3">
    <name type="scientific">Ancylostoma caninum</name>
    <name type="common">Dog hookworm</name>
    <dbReference type="NCBI Taxonomy" id="29170"/>
    <lineage>
        <taxon>Eukaryota</taxon>
        <taxon>Metazoa</taxon>
        <taxon>Ecdysozoa</taxon>
        <taxon>Nematoda</taxon>
        <taxon>Chromadorea</taxon>
        <taxon>Rhabditida</taxon>
        <taxon>Rhabditina</taxon>
        <taxon>Rhabditomorpha</taxon>
        <taxon>Strongyloidea</taxon>
        <taxon>Ancylostomatidae</taxon>
        <taxon>Ancylostomatinae</taxon>
        <taxon>Ancylostoma</taxon>
    </lineage>
</organism>
<evidence type="ECO:0000313" key="3">
    <source>
        <dbReference type="Proteomes" id="UP000252519"/>
    </source>
</evidence>